<accession>A0A2U1E3Z1</accession>
<keyword evidence="3" id="KW-1185">Reference proteome</keyword>
<feature type="compositionally biased region" description="Acidic residues" evidence="1">
    <location>
        <begin position="38"/>
        <end position="47"/>
    </location>
</feature>
<feature type="compositionally biased region" description="Basic and acidic residues" evidence="1">
    <location>
        <begin position="20"/>
        <end position="37"/>
    </location>
</feature>
<proteinExistence type="predicted"/>
<organism evidence="2 3">
    <name type="scientific">Ezakiella coagulans</name>
    <dbReference type="NCBI Taxonomy" id="46507"/>
    <lineage>
        <taxon>Bacteria</taxon>
        <taxon>Bacillati</taxon>
        <taxon>Bacillota</taxon>
        <taxon>Tissierellia</taxon>
        <taxon>Ezakiella</taxon>
    </lineage>
</organism>
<dbReference type="AlphaFoldDB" id="A0A2U1E3Z1"/>
<dbReference type="Proteomes" id="UP000245793">
    <property type="component" value="Unassembled WGS sequence"/>
</dbReference>
<evidence type="ECO:0000313" key="3">
    <source>
        <dbReference type="Proteomes" id="UP000245793"/>
    </source>
</evidence>
<reference evidence="2 3" key="1">
    <citation type="submission" date="2018-04" db="EMBL/GenBank/DDBJ databases">
        <title>Genomic Encyclopedia of Type Strains, Phase IV (KMG-IV): sequencing the most valuable type-strain genomes for metagenomic binning, comparative biology and taxonomic classification.</title>
        <authorList>
            <person name="Goeker M."/>
        </authorList>
    </citation>
    <scope>NUCLEOTIDE SEQUENCE [LARGE SCALE GENOMIC DNA]</scope>
    <source>
        <strain evidence="2 3">DSM 20705</strain>
    </source>
</reference>
<protein>
    <submittedName>
        <fullName evidence="2">Uncharacterized protein</fullName>
    </submittedName>
</protein>
<gene>
    <name evidence="2" type="ORF">C7381_104164</name>
</gene>
<evidence type="ECO:0000313" key="2">
    <source>
        <dbReference type="EMBL" id="PVY94658.1"/>
    </source>
</evidence>
<dbReference type="EMBL" id="QEKV01000004">
    <property type="protein sequence ID" value="PVY94658.1"/>
    <property type="molecule type" value="Genomic_DNA"/>
</dbReference>
<sequence length="496" mass="56414">MIIILVLALVLATSCKKDKPIEDTGFKDKKESAADDSKDVEDEEDEKTDNKKSAKAKPKKDLNYVKGGDVGSVSSYVEDREIWKGFSDDRHIAIAKRINMGVHLPRILLDSADADEANAEIDKMAEDLMGMYEKYKDEPENFEIGFYASFSTYQDEDLLSIKVSIYDYLGEEVQYYRAFNFSLPDGNFIGDGDLMKHFGVDEDEILTMVEDALMEECELTNGTYYGNVEDYAFIYNSSNHVGRILNDLWDNFDSLDRQIYIDQAGRPQFILTQYQIVNTIPCPLTLELKANTFAKDPISTVYLRMARRLGIDPYDDRYKAFIIYLGAAYNEPSLEEVLKKLQPWSAIFMDYYDPPMLISMYSDDGEIPFINGQECYLIVPKYRNASVSLKELEIVDDGGMVKLAEVENNYMDETACAGPTFICQNTSEIAPNAKITIRYRDDVLEFTPSISQKDGSPVLPDEVINAEGLLDWDSLIHEHGYSVDMYEIINSLIPKD</sequence>
<evidence type="ECO:0000256" key="1">
    <source>
        <dbReference type="SAM" id="MobiDB-lite"/>
    </source>
</evidence>
<name>A0A2U1E3Z1_9FIRM</name>
<feature type="region of interest" description="Disordered" evidence="1">
    <location>
        <begin position="20"/>
        <end position="58"/>
    </location>
</feature>
<comment type="caution">
    <text evidence="2">The sequence shown here is derived from an EMBL/GenBank/DDBJ whole genome shotgun (WGS) entry which is preliminary data.</text>
</comment>